<keyword evidence="2" id="KW-1185">Reference proteome</keyword>
<evidence type="ECO:0000313" key="2">
    <source>
        <dbReference type="Proteomes" id="UP000553632"/>
    </source>
</evidence>
<dbReference type="Proteomes" id="UP000553632">
    <property type="component" value="Unassembled WGS sequence"/>
</dbReference>
<name>A0A7J6QUQ1_PEROL</name>
<dbReference type="EMBL" id="JABANO010030467">
    <property type="protein sequence ID" value="KAF4711822.1"/>
    <property type="molecule type" value="Genomic_DNA"/>
</dbReference>
<protein>
    <submittedName>
        <fullName evidence="1">Uncharacterized protein</fullName>
    </submittedName>
</protein>
<accession>A0A7J6QUQ1</accession>
<gene>
    <name evidence="1" type="ORF">FOZ63_020803</name>
</gene>
<comment type="caution">
    <text evidence="1">The sequence shown here is derived from an EMBL/GenBank/DDBJ whole genome shotgun (WGS) entry which is preliminary data.</text>
</comment>
<reference evidence="1 2" key="1">
    <citation type="submission" date="2020-04" db="EMBL/GenBank/DDBJ databases">
        <title>Perkinsus olseni comparative genomics.</title>
        <authorList>
            <person name="Bogema D.R."/>
        </authorList>
    </citation>
    <scope>NUCLEOTIDE SEQUENCE [LARGE SCALE GENOMIC DNA]</scope>
    <source>
        <strain evidence="1 2">ATCC PRA-207</strain>
    </source>
</reference>
<evidence type="ECO:0000313" key="1">
    <source>
        <dbReference type="EMBL" id="KAF4711822.1"/>
    </source>
</evidence>
<sequence>MSLKIDQVLRRYSGEEDDYGRFDEWLSKFELVSTVQGWDDAKQLELLPLFFERTPPSSCPLVLAQQFVDGLPDQIMLLLGLGYCCMLRRKRIPLIWLLALDTREGLLLLLLRVAELLLSHTREVMWLMRFCPPTMLKLRRIDNPNRTLSRGYVVDEVLSPTMLKLRRIDNPNRTLSVHVSSVLPVKGSVVDADSRAVQPSVPLTGSHAVRPARSVGNDDIEVELDFGGVANGEPQSERDIFDDALSASSALYSDITDHSIDAVEPVVAPARVYGDADAPHVLRPRSALRAPSRLDL</sequence>
<proteinExistence type="predicted"/>
<organism evidence="1 2">
    <name type="scientific">Perkinsus olseni</name>
    <name type="common">Perkinsus atlanticus</name>
    <dbReference type="NCBI Taxonomy" id="32597"/>
    <lineage>
        <taxon>Eukaryota</taxon>
        <taxon>Sar</taxon>
        <taxon>Alveolata</taxon>
        <taxon>Perkinsozoa</taxon>
        <taxon>Perkinsea</taxon>
        <taxon>Perkinsida</taxon>
        <taxon>Perkinsidae</taxon>
        <taxon>Perkinsus</taxon>
    </lineage>
</organism>
<dbReference type="AlphaFoldDB" id="A0A7J6QUQ1"/>